<protein>
    <submittedName>
        <fullName evidence="1">Uncharacterized protein</fullName>
    </submittedName>
</protein>
<dbReference type="AlphaFoldDB" id="A0A4Y7I4K4"/>
<gene>
    <name evidence="1" type="ORF">C5167_036634</name>
</gene>
<reference evidence="1 2" key="1">
    <citation type="journal article" date="2018" name="Science">
        <title>The opium poppy genome and morphinan production.</title>
        <authorList>
            <person name="Guo L."/>
            <person name="Winzer T."/>
            <person name="Yang X."/>
            <person name="Li Y."/>
            <person name="Ning Z."/>
            <person name="He Z."/>
            <person name="Teodor R."/>
            <person name="Lu Y."/>
            <person name="Bowser T.A."/>
            <person name="Graham I.A."/>
            <person name="Ye K."/>
        </authorList>
    </citation>
    <scope>NUCLEOTIDE SEQUENCE [LARGE SCALE GENOMIC DNA]</scope>
    <source>
        <strain evidence="2">cv. HN1</strain>
        <tissue evidence="1">Leaves</tissue>
    </source>
</reference>
<sequence length="181" mass="20240">MENFFGCARKAHDPESWRKGVNLNNRQWPPTKYPKGTFLSLAGYIEPLSFYEDLTLKRLASQDGPEKYSSGPDLCLEGSSKSPYRNSLIAETPAWLDYITDEGHYNEVPTRVAGPNPNYEVPSDFIEGTTATEVIYKKLTAAKAVEAGKSAKDLSEEICKENESSDCDVDSERERESIIAF</sequence>
<dbReference type="EMBL" id="CM010715">
    <property type="protein sequence ID" value="RZC43684.1"/>
    <property type="molecule type" value="Genomic_DNA"/>
</dbReference>
<name>A0A4Y7I4K4_PAPSO</name>
<evidence type="ECO:0000313" key="2">
    <source>
        <dbReference type="Proteomes" id="UP000316621"/>
    </source>
</evidence>
<keyword evidence="2" id="KW-1185">Reference proteome</keyword>
<accession>A0A4Y7I4K4</accession>
<proteinExistence type="predicted"/>
<evidence type="ECO:0000313" key="1">
    <source>
        <dbReference type="EMBL" id="RZC43684.1"/>
    </source>
</evidence>
<dbReference type="Proteomes" id="UP000316621">
    <property type="component" value="Chromosome 1"/>
</dbReference>
<organism evidence="1 2">
    <name type="scientific">Papaver somniferum</name>
    <name type="common">Opium poppy</name>
    <dbReference type="NCBI Taxonomy" id="3469"/>
    <lineage>
        <taxon>Eukaryota</taxon>
        <taxon>Viridiplantae</taxon>
        <taxon>Streptophyta</taxon>
        <taxon>Embryophyta</taxon>
        <taxon>Tracheophyta</taxon>
        <taxon>Spermatophyta</taxon>
        <taxon>Magnoliopsida</taxon>
        <taxon>Ranunculales</taxon>
        <taxon>Papaveraceae</taxon>
        <taxon>Papaveroideae</taxon>
        <taxon>Papaver</taxon>
    </lineage>
</organism>
<dbReference type="Gramene" id="RZC43684">
    <property type="protein sequence ID" value="RZC43684"/>
    <property type="gene ID" value="C5167_036634"/>
</dbReference>